<keyword evidence="3" id="KW-0813">Transport</keyword>
<dbReference type="SUPFAM" id="SSF48464">
    <property type="entry name" value="ENTH/VHS domain"/>
    <property type="match status" value="1"/>
</dbReference>
<evidence type="ECO:0000259" key="7">
    <source>
        <dbReference type="PROSITE" id="PS50179"/>
    </source>
</evidence>
<evidence type="ECO:0000256" key="3">
    <source>
        <dbReference type="ARBA" id="ARBA00022448"/>
    </source>
</evidence>
<dbReference type="PANTHER" id="PTHR45898:SF2">
    <property type="entry name" value="TOM1-LIKE PROTEIN 6"/>
    <property type="match status" value="1"/>
</dbReference>
<name>A0A6A4KXI5_9ERIC</name>
<sequence>MMPTMMPSFYFEQMVPSISSSSSSSSCSSSPAASVLVEKATSYLLIDPDWTLNMEICDSINSSDRVAKDVVKAVKKRLQHKNPNVHLLALTLLETMVKNCGHDVHLQIADKDILKEMIKIVKKKKTDMHARDKILLLLDSWQEAFGGPAGIYPQYYRAYEELKLAGVLFPQRSPDAAPIFTPPVSTSTPRHAQSGYGMPIKSSTCLDEAMATDMENLRFGFNSGCTHMYSHAWATPPFEGLELNDRLQSVLAKHDAIASGSSLPTQATNFNPGSAVEPSLKPADVKEPSQKPDASPSLPLLIEL</sequence>
<dbReference type="OrthoDB" id="2018246at2759"/>
<dbReference type="Pfam" id="PF00790">
    <property type="entry name" value="VHS"/>
    <property type="match status" value="1"/>
</dbReference>
<dbReference type="InterPro" id="IPR044836">
    <property type="entry name" value="TOL_plant"/>
</dbReference>
<dbReference type="Gene3D" id="1.25.40.90">
    <property type="match status" value="1"/>
</dbReference>
<dbReference type="GO" id="GO:0016020">
    <property type="term" value="C:membrane"/>
    <property type="evidence" value="ECO:0007669"/>
    <property type="project" value="UniProtKB-SubCell"/>
</dbReference>
<reference evidence="8 9" key="1">
    <citation type="journal article" date="2019" name="Genome Biol. Evol.">
        <title>The Rhododendron genome and chromosomal organization provide insight into shared whole-genome duplications across the heath family (Ericaceae).</title>
        <authorList>
            <person name="Soza V.L."/>
            <person name="Lindsley D."/>
            <person name="Waalkes A."/>
            <person name="Ramage E."/>
            <person name="Patwardhan R.P."/>
            <person name="Burton J.N."/>
            <person name="Adey A."/>
            <person name="Kumar A."/>
            <person name="Qiu R."/>
            <person name="Shendure J."/>
            <person name="Hall B."/>
        </authorList>
    </citation>
    <scope>NUCLEOTIDE SEQUENCE [LARGE SCALE GENOMIC DNA]</scope>
    <source>
        <strain evidence="8">RSF 1966-606</strain>
    </source>
</reference>
<dbReference type="EMBL" id="QEFC01003505">
    <property type="protein sequence ID" value="KAE9447559.1"/>
    <property type="molecule type" value="Genomic_DNA"/>
</dbReference>
<feature type="region of interest" description="Disordered" evidence="6">
    <location>
        <begin position="261"/>
        <end position="304"/>
    </location>
</feature>
<proteinExistence type="inferred from homology"/>
<keyword evidence="4" id="KW-0653">Protein transport</keyword>
<dbReference type="AlphaFoldDB" id="A0A6A4KXI5"/>
<dbReference type="SMART" id="SM00288">
    <property type="entry name" value="VHS"/>
    <property type="match status" value="1"/>
</dbReference>
<evidence type="ECO:0000256" key="6">
    <source>
        <dbReference type="SAM" id="MobiDB-lite"/>
    </source>
</evidence>
<evidence type="ECO:0000313" key="9">
    <source>
        <dbReference type="Proteomes" id="UP000428333"/>
    </source>
</evidence>
<evidence type="ECO:0000256" key="1">
    <source>
        <dbReference type="ARBA" id="ARBA00004170"/>
    </source>
</evidence>
<dbReference type="CDD" id="cd03561">
    <property type="entry name" value="VHS"/>
    <property type="match status" value="1"/>
</dbReference>
<dbReference type="PANTHER" id="PTHR45898">
    <property type="entry name" value="TOM1-LIKE PROTEIN"/>
    <property type="match status" value="1"/>
</dbReference>
<dbReference type="GO" id="GO:0043130">
    <property type="term" value="F:ubiquitin binding"/>
    <property type="evidence" value="ECO:0007669"/>
    <property type="project" value="InterPro"/>
</dbReference>
<organism evidence="8 9">
    <name type="scientific">Rhododendron williamsianum</name>
    <dbReference type="NCBI Taxonomy" id="262921"/>
    <lineage>
        <taxon>Eukaryota</taxon>
        <taxon>Viridiplantae</taxon>
        <taxon>Streptophyta</taxon>
        <taxon>Embryophyta</taxon>
        <taxon>Tracheophyta</taxon>
        <taxon>Spermatophyta</taxon>
        <taxon>Magnoliopsida</taxon>
        <taxon>eudicotyledons</taxon>
        <taxon>Gunneridae</taxon>
        <taxon>Pentapetalae</taxon>
        <taxon>asterids</taxon>
        <taxon>Ericales</taxon>
        <taxon>Ericaceae</taxon>
        <taxon>Ericoideae</taxon>
        <taxon>Rhodoreae</taxon>
        <taxon>Rhododendron</taxon>
    </lineage>
</organism>
<dbReference type="GO" id="GO:0043328">
    <property type="term" value="P:protein transport to vacuole involved in ubiquitin-dependent protein catabolic process via the multivesicular body sorting pathway"/>
    <property type="evidence" value="ECO:0007669"/>
    <property type="project" value="InterPro"/>
</dbReference>
<dbReference type="GO" id="GO:0005737">
    <property type="term" value="C:cytoplasm"/>
    <property type="evidence" value="ECO:0007669"/>
    <property type="project" value="UniProtKB-ARBA"/>
</dbReference>
<comment type="caution">
    <text evidence="8">The sequence shown here is derived from an EMBL/GenBank/DDBJ whole genome shotgun (WGS) entry which is preliminary data.</text>
</comment>
<feature type="compositionally biased region" description="Polar residues" evidence="6">
    <location>
        <begin position="261"/>
        <end position="272"/>
    </location>
</feature>
<feature type="domain" description="VHS" evidence="7">
    <location>
        <begin position="40"/>
        <end position="170"/>
    </location>
</feature>
<gene>
    <name evidence="8" type="ORF">C3L33_20542</name>
</gene>
<keyword evidence="5" id="KW-0472">Membrane</keyword>
<dbReference type="PROSITE" id="PS50179">
    <property type="entry name" value="VHS"/>
    <property type="match status" value="1"/>
</dbReference>
<dbReference type="FunFam" id="1.25.40.90:FF:000028">
    <property type="entry name" value="TOM1-like protein 2"/>
    <property type="match status" value="1"/>
</dbReference>
<dbReference type="InterPro" id="IPR002014">
    <property type="entry name" value="VHS_dom"/>
</dbReference>
<evidence type="ECO:0000256" key="4">
    <source>
        <dbReference type="ARBA" id="ARBA00022927"/>
    </source>
</evidence>
<comment type="subcellular location">
    <subcellularLocation>
        <location evidence="1">Membrane</location>
        <topology evidence="1">Peripheral membrane protein</topology>
    </subcellularLocation>
</comment>
<dbReference type="Proteomes" id="UP000428333">
    <property type="component" value="Linkage Group LG12"/>
</dbReference>
<evidence type="ECO:0000313" key="8">
    <source>
        <dbReference type="EMBL" id="KAE9447559.1"/>
    </source>
</evidence>
<evidence type="ECO:0000256" key="2">
    <source>
        <dbReference type="ARBA" id="ARBA00007708"/>
    </source>
</evidence>
<protein>
    <recommendedName>
        <fullName evidence="7">VHS domain-containing protein</fullName>
    </recommendedName>
</protein>
<dbReference type="GO" id="GO:0035091">
    <property type="term" value="F:phosphatidylinositol binding"/>
    <property type="evidence" value="ECO:0007669"/>
    <property type="project" value="InterPro"/>
</dbReference>
<feature type="non-terminal residue" evidence="8">
    <location>
        <position position="1"/>
    </location>
</feature>
<comment type="similarity">
    <text evidence="2">Belongs to the TOM1 family.</text>
</comment>
<keyword evidence="9" id="KW-1185">Reference proteome</keyword>
<evidence type="ECO:0000256" key="5">
    <source>
        <dbReference type="ARBA" id="ARBA00023136"/>
    </source>
</evidence>
<dbReference type="InterPro" id="IPR008942">
    <property type="entry name" value="ENTH_VHS"/>
</dbReference>
<accession>A0A6A4KXI5</accession>